<keyword evidence="9" id="KW-0812">Transmembrane</keyword>
<keyword evidence="6" id="KW-0418">Kinase</keyword>
<dbReference type="RefSeq" id="WP_109271700.1">
    <property type="nucleotide sequence ID" value="NZ_QFFF01000001.1"/>
</dbReference>
<gene>
    <name evidence="12" type="ORF">DF286_12265</name>
</gene>
<dbReference type="EMBL" id="QFFF01000001">
    <property type="protein sequence ID" value="PWG03562.1"/>
    <property type="molecule type" value="Genomic_DNA"/>
</dbReference>
<evidence type="ECO:0000256" key="9">
    <source>
        <dbReference type="SAM" id="Phobius"/>
    </source>
</evidence>
<comment type="caution">
    <text evidence="12">The sequence shown here is derived from an EMBL/GenBank/DDBJ whole genome shotgun (WGS) entry which is preliminary data.</text>
</comment>
<evidence type="ECO:0000313" key="12">
    <source>
        <dbReference type="EMBL" id="PWG03562.1"/>
    </source>
</evidence>
<dbReference type="EC" id="2.7.13.3" evidence="2"/>
<comment type="catalytic activity">
    <reaction evidence="1">
        <text>ATP + protein L-histidine = ADP + protein N-phospho-L-histidine.</text>
        <dbReference type="EC" id="2.7.13.3"/>
    </reaction>
</comment>
<dbReference type="InterPro" id="IPR003594">
    <property type="entry name" value="HATPase_dom"/>
</dbReference>
<dbReference type="InterPro" id="IPR054327">
    <property type="entry name" value="His-kinase-like_sensor"/>
</dbReference>
<keyword evidence="3" id="KW-0597">Phosphoprotein</keyword>
<dbReference type="Gene3D" id="3.30.565.10">
    <property type="entry name" value="Histidine kinase-like ATPase, C-terminal domain"/>
    <property type="match status" value="1"/>
</dbReference>
<dbReference type="InterPro" id="IPR035965">
    <property type="entry name" value="PAS-like_dom_sf"/>
</dbReference>
<evidence type="ECO:0000256" key="1">
    <source>
        <dbReference type="ARBA" id="ARBA00000085"/>
    </source>
</evidence>
<dbReference type="PROSITE" id="PS50109">
    <property type="entry name" value="HIS_KIN"/>
    <property type="match status" value="1"/>
</dbReference>
<dbReference type="SUPFAM" id="SSF55785">
    <property type="entry name" value="PYP-like sensor domain (PAS domain)"/>
    <property type="match status" value="1"/>
</dbReference>
<dbReference type="InterPro" id="IPR003661">
    <property type="entry name" value="HisK_dim/P_dom"/>
</dbReference>
<accession>A0A2U2J5I2</accession>
<feature type="domain" description="Histidine kinase" evidence="10">
    <location>
        <begin position="476"/>
        <end position="690"/>
    </location>
</feature>
<dbReference type="SUPFAM" id="SSF47384">
    <property type="entry name" value="Homodimeric domain of signal transducing histidine kinase"/>
    <property type="match status" value="1"/>
</dbReference>
<keyword evidence="9" id="KW-0472">Membrane</keyword>
<dbReference type="InterPro" id="IPR000700">
    <property type="entry name" value="PAS-assoc_C"/>
</dbReference>
<dbReference type="Pfam" id="PF22588">
    <property type="entry name" value="dCache_1_like"/>
    <property type="match status" value="1"/>
</dbReference>
<reference evidence="12 13" key="1">
    <citation type="submission" date="2018-05" db="EMBL/GenBank/DDBJ databases">
        <title>Genome of Sphingosinicella humi QZX222.</title>
        <authorList>
            <person name="Qiao Z."/>
            <person name="Wang G."/>
        </authorList>
    </citation>
    <scope>NUCLEOTIDE SEQUENCE [LARGE SCALE GENOMIC DNA]</scope>
    <source>
        <strain evidence="12 13">QZX222</strain>
    </source>
</reference>
<dbReference type="OrthoDB" id="7320128at2"/>
<keyword evidence="8" id="KW-0902">Two-component regulatory system</keyword>
<dbReference type="InterPro" id="IPR036890">
    <property type="entry name" value="HATPase_C_sf"/>
</dbReference>
<evidence type="ECO:0000259" key="11">
    <source>
        <dbReference type="PROSITE" id="PS50113"/>
    </source>
</evidence>
<feature type="transmembrane region" description="Helical" evidence="9">
    <location>
        <begin position="297"/>
        <end position="317"/>
    </location>
</feature>
<dbReference type="InterPro" id="IPR004358">
    <property type="entry name" value="Sig_transdc_His_kin-like_C"/>
</dbReference>
<dbReference type="Proteomes" id="UP000245916">
    <property type="component" value="Unassembled WGS sequence"/>
</dbReference>
<dbReference type="CDD" id="cd00082">
    <property type="entry name" value="HisKA"/>
    <property type="match status" value="1"/>
</dbReference>
<dbReference type="Gene3D" id="1.10.287.130">
    <property type="match status" value="1"/>
</dbReference>
<dbReference type="Gene3D" id="3.30.450.20">
    <property type="entry name" value="PAS domain"/>
    <property type="match status" value="3"/>
</dbReference>
<keyword evidence="5" id="KW-0547">Nucleotide-binding</keyword>
<evidence type="ECO:0000256" key="4">
    <source>
        <dbReference type="ARBA" id="ARBA00022679"/>
    </source>
</evidence>
<dbReference type="InterPro" id="IPR036097">
    <property type="entry name" value="HisK_dim/P_sf"/>
</dbReference>
<dbReference type="Gene3D" id="2.10.70.100">
    <property type="match status" value="1"/>
</dbReference>
<protein>
    <recommendedName>
        <fullName evidence="2">histidine kinase</fullName>
        <ecNumber evidence="2">2.7.13.3</ecNumber>
    </recommendedName>
</protein>
<dbReference type="SMART" id="SM00387">
    <property type="entry name" value="HATPase_c"/>
    <property type="match status" value="1"/>
</dbReference>
<evidence type="ECO:0000313" key="13">
    <source>
        <dbReference type="Proteomes" id="UP000245916"/>
    </source>
</evidence>
<dbReference type="SUPFAM" id="SSF55874">
    <property type="entry name" value="ATPase domain of HSP90 chaperone/DNA topoisomerase II/histidine kinase"/>
    <property type="match status" value="1"/>
</dbReference>
<dbReference type="PANTHER" id="PTHR43065:SF10">
    <property type="entry name" value="PEROXIDE STRESS-ACTIVATED HISTIDINE KINASE MAK3"/>
    <property type="match status" value="1"/>
</dbReference>
<evidence type="ECO:0000256" key="3">
    <source>
        <dbReference type="ARBA" id="ARBA00022553"/>
    </source>
</evidence>
<feature type="transmembrane region" description="Helical" evidence="9">
    <location>
        <begin position="21"/>
        <end position="40"/>
    </location>
</feature>
<evidence type="ECO:0000256" key="5">
    <source>
        <dbReference type="ARBA" id="ARBA00022741"/>
    </source>
</evidence>
<dbReference type="GO" id="GO:0005524">
    <property type="term" value="F:ATP binding"/>
    <property type="evidence" value="ECO:0007669"/>
    <property type="project" value="UniProtKB-KW"/>
</dbReference>
<name>A0A2U2J5I2_9SPHN</name>
<dbReference type="CDD" id="cd18773">
    <property type="entry name" value="PDC1_HK_sensor"/>
    <property type="match status" value="1"/>
</dbReference>
<organism evidence="12 13">
    <name type="scientific">Allosphingosinicella humi</name>
    <dbReference type="NCBI Taxonomy" id="2068657"/>
    <lineage>
        <taxon>Bacteria</taxon>
        <taxon>Pseudomonadati</taxon>
        <taxon>Pseudomonadota</taxon>
        <taxon>Alphaproteobacteria</taxon>
        <taxon>Sphingomonadales</taxon>
        <taxon>Sphingomonadaceae</taxon>
        <taxon>Allosphingosinicella</taxon>
    </lineage>
</organism>
<evidence type="ECO:0000256" key="2">
    <source>
        <dbReference type="ARBA" id="ARBA00012438"/>
    </source>
</evidence>
<dbReference type="Pfam" id="PF02518">
    <property type="entry name" value="HATPase_c"/>
    <property type="match status" value="1"/>
</dbReference>
<dbReference type="GO" id="GO:0000155">
    <property type="term" value="F:phosphorelay sensor kinase activity"/>
    <property type="evidence" value="ECO:0007669"/>
    <property type="project" value="InterPro"/>
</dbReference>
<evidence type="ECO:0000256" key="6">
    <source>
        <dbReference type="ARBA" id="ARBA00022777"/>
    </source>
</evidence>
<dbReference type="PROSITE" id="PS50113">
    <property type="entry name" value="PAC"/>
    <property type="match status" value="1"/>
</dbReference>
<keyword evidence="7" id="KW-0067">ATP-binding</keyword>
<proteinExistence type="predicted"/>
<evidence type="ECO:0000256" key="7">
    <source>
        <dbReference type="ARBA" id="ARBA00022840"/>
    </source>
</evidence>
<dbReference type="PRINTS" id="PR00344">
    <property type="entry name" value="BCTRLSENSOR"/>
</dbReference>
<dbReference type="InterPro" id="IPR005467">
    <property type="entry name" value="His_kinase_dom"/>
</dbReference>
<keyword evidence="9" id="KW-1133">Transmembrane helix</keyword>
<keyword evidence="13" id="KW-1185">Reference proteome</keyword>
<evidence type="ECO:0000259" key="10">
    <source>
        <dbReference type="PROSITE" id="PS50109"/>
    </source>
</evidence>
<evidence type="ECO:0000256" key="8">
    <source>
        <dbReference type="ARBA" id="ARBA00023012"/>
    </source>
</evidence>
<dbReference type="PANTHER" id="PTHR43065">
    <property type="entry name" value="SENSOR HISTIDINE KINASE"/>
    <property type="match status" value="1"/>
</dbReference>
<feature type="domain" description="PAC" evidence="11">
    <location>
        <begin position="408"/>
        <end position="460"/>
    </location>
</feature>
<dbReference type="CDD" id="cd12915">
    <property type="entry name" value="PDC2_DGC_like"/>
    <property type="match status" value="1"/>
</dbReference>
<sequence>MLLPEDRAQDPVLSPRALKRTVVLIVTFSLLLVALAWTVVIEQARFEQQEVIAAAIRQNKNRAIAFEQYVTRTLEAANVATLHLSDKHASIGGTAASPRWIDDPVVNNDLFDVVSIANEQGDIVATTWKPPPVNMNSADRIGFYVHKSHDSGRLFIGEPKKVLTVGGKVLMTLSRRINGPDGSFGGVVGIQMDPDKFTDFYNDAAVRPTDVISVIGLDGITRARRTGMNASSGEDLRGLPVMKFQAQYPNGSYLGPSSLDGVVRYFSHRRLANYPLFVTIGVERDAVLAPLNARRNAYFLAAGLLTLGTAIFAWLLISGLYRRQKAGQEIAAANERLSEAQRVAQIGDWEYDLVNGGIRWSPELCMMFERDPEAGPPSRAEVYAYFDNQSQATLDQVLDQAVRTGDTQEYELRAILPSGRVSYRKVVAVPTRDADGRVVQIHGTDQDLTQAKLLEMLQAEVAHLSRIDAMNTMASTLAHELNQPLTAATNYLVGSRRLIDEIEVEEAEVVSAAMQGAERQILLAANIIRRIREMVADQGCAYEETSLSEIVNDALSLIAVANEYPNLALVQEIGPAADLVIGDKVQIQQVLINLVRNACDAAAEVENPRVVISSERAGTGQVRVCVSDNGPGISESLDDLFSPFTTSKKSGLGLGLSLSRTIVESHGGRIWVERNSGMGTMMCFTLPMAAAPAMAVG</sequence>
<keyword evidence="4" id="KW-0808">Transferase</keyword>
<dbReference type="AlphaFoldDB" id="A0A2U2J5I2"/>